<dbReference type="PANTHER" id="PTHR42034">
    <property type="entry name" value="CHROMOSOME 7, WHOLE GENOME SHOTGUN SEQUENCE-RELATED"/>
    <property type="match status" value="1"/>
</dbReference>
<dbReference type="EMBL" id="ML742099">
    <property type="protein sequence ID" value="KAE8150249.1"/>
    <property type="molecule type" value="Genomic_DNA"/>
</dbReference>
<evidence type="ECO:0008006" key="3">
    <source>
        <dbReference type="Google" id="ProtNLM"/>
    </source>
</evidence>
<dbReference type="OrthoDB" id="2548233at2759"/>
<protein>
    <recommendedName>
        <fullName evidence="3">Condensation domain-containing protein</fullName>
    </recommendedName>
</protein>
<dbReference type="Proteomes" id="UP000325780">
    <property type="component" value="Unassembled WGS sequence"/>
</dbReference>
<keyword evidence="2" id="KW-1185">Reference proteome</keyword>
<evidence type="ECO:0000313" key="1">
    <source>
        <dbReference type="EMBL" id="KAE8150249.1"/>
    </source>
</evidence>
<organism evidence="1 2">
    <name type="scientific">Aspergillus avenaceus</name>
    <dbReference type="NCBI Taxonomy" id="36643"/>
    <lineage>
        <taxon>Eukaryota</taxon>
        <taxon>Fungi</taxon>
        <taxon>Dikarya</taxon>
        <taxon>Ascomycota</taxon>
        <taxon>Pezizomycotina</taxon>
        <taxon>Eurotiomycetes</taxon>
        <taxon>Eurotiomycetidae</taxon>
        <taxon>Eurotiales</taxon>
        <taxon>Aspergillaceae</taxon>
        <taxon>Aspergillus</taxon>
        <taxon>Aspergillus subgen. Circumdati</taxon>
    </lineage>
</organism>
<proteinExistence type="predicted"/>
<reference evidence="1 2" key="1">
    <citation type="submission" date="2019-04" db="EMBL/GenBank/DDBJ databases">
        <title>Friends and foes A comparative genomics study of 23 Aspergillus species from section Flavi.</title>
        <authorList>
            <consortium name="DOE Joint Genome Institute"/>
            <person name="Kjaerbolling I."/>
            <person name="Vesth T."/>
            <person name="Frisvad J.C."/>
            <person name="Nybo J.L."/>
            <person name="Theobald S."/>
            <person name="Kildgaard S."/>
            <person name="Isbrandt T."/>
            <person name="Kuo A."/>
            <person name="Sato A."/>
            <person name="Lyhne E.K."/>
            <person name="Kogle M.E."/>
            <person name="Wiebenga A."/>
            <person name="Kun R.S."/>
            <person name="Lubbers R.J."/>
            <person name="Makela M.R."/>
            <person name="Barry K."/>
            <person name="Chovatia M."/>
            <person name="Clum A."/>
            <person name="Daum C."/>
            <person name="Haridas S."/>
            <person name="He G."/>
            <person name="LaButti K."/>
            <person name="Lipzen A."/>
            <person name="Mondo S."/>
            <person name="Riley R."/>
            <person name="Salamov A."/>
            <person name="Simmons B.A."/>
            <person name="Magnuson J.K."/>
            <person name="Henrissat B."/>
            <person name="Mortensen U.H."/>
            <person name="Larsen T.O."/>
            <person name="Devries R.P."/>
            <person name="Grigoriev I.V."/>
            <person name="Machida M."/>
            <person name="Baker S.E."/>
            <person name="Andersen M.R."/>
        </authorList>
    </citation>
    <scope>NUCLEOTIDE SEQUENCE [LARGE SCALE GENOMIC DNA]</scope>
    <source>
        <strain evidence="1 2">IBT 18842</strain>
    </source>
</reference>
<dbReference type="Gene3D" id="3.30.559.30">
    <property type="entry name" value="Nonribosomal peptide synthetase, condensation domain"/>
    <property type="match status" value="1"/>
</dbReference>
<accession>A0A5N6TVZ0</accession>
<dbReference type="SUPFAM" id="SSF52777">
    <property type="entry name" value="CoA-dependent acyltransferases"/>
    <property type="match status" value="1"/>
</dbReference>
<name>A0A5N6TVZ0_ASPAV</name>
<dbReference type="PANTHER" id="PTHR42034:SF1">
    <property type="entry name" value="CONDENSATION DOMAIN-CONTAINING PROTEIN"/>
    <property type="match status" value="1"/>
</dbReference>
<evidence type="ECO:0000313" key="2">
    <source>
        <dbReference type="Proteomes" id="UP000325780"/>
    </source>
</evidence>
<gene>
    <name evidence="1" type="ORF">BDV25DRAFT_140019</name>
</gene>
<dbReference type="Gene3D" id="3.30.559.10">
    <property type="entry name" value="Chloramphenicol acetyltransferase-like domain"/>
    <property type="match status" value="1"/>
</dbReference>
<dbReference type="AlphaFoldDB" id="A0A5N6TVZ0"/>
<sequence length="443" mass="50266">MGWTQVSQRRWERPVNGIEGYFTVLRNMIAPLCGGREHFTLFAKVKVEIDVSDAEGALRHAWKQIRYEQPQIATVVEDMKKVYEVPDETGLEEWLRATFIVSSASDAEELYRRAEPVSRATLYYVPLSSEILVRIPHYTIDAIGMLLLLHSYFRALENPAKDVRFGDEYTRLAPAVEDTLGQPEEPTPEQLKEAIDTARQWTREMPGIGPVSKAGKAPSGQSQNLEEVYSKEMTQRIVERCKEKGVTVTSAVHGAYIWMLRKYADPTGNLSRYVTAASINLRPYLAEPYGSSQYAASVYYAIISWAFDMPETYWDGVRLLNEKYQTAIKGNPVALEKSSHFTRGLCEVVQTPEFLANAVARDALPSSLGIVEQYLQRTYGSNIAVQDFKLGVDIVQGMCLLCIYTFNDQLRLVYNFNEGFEGASDIRRYLDEMKEVLERELLG</sequence>
<dbReference type="InterPro" id="IPR023213">
    <property type="entry name" value="CAT-like_dom_sf"/>
</dbReference>